<feature type="domain" description="Enoyl reductase (ER)" evidence="2">
    <location>
        <begin position="10"/>
        <end position="326"/>
    </location>
</feature>
<dbReference type="SUPFAM" id="SSF51735">
    <property type="entry name" value="NAD(P)-binding Rossmann-fold domains"/>
    <property type="match status" value="1"/>
</dbReference>
<dbReference type="SMART" id="SM00829">
    <property type="entry name" value="PKS_ER"/>
    <property type="match status" value="1"/>
</dbReference>
<dbReference type="RefSeq" id="WP_306750405.1">
    <property type="nucleotide sequence ID" value="NZ_NSDM01000021.1"/>
</dbReference>
<gene>
    <name evidence="3" type="ORF">CKY47_33345</name>
</gene>
<dbReference type="Pfam" id="PF13602">
    <property type="entry name" value="ADH_zinc_N_2"/>
    <property type="match status" value="1"/>
</dbReference>
<sequence length="328" mass="34459">MKAIAQDRYGSPDVLRLVEVDRPTPAAGEVLVRVRAAAVNARDWHVMRGDPYLARLMPGVMGLARPKVAIRGTDFAGEVAAVGAGVTRFRPGDEVYGEADGAFAEYVSAPDGVVDAKPANLTFEQAAALPLAANTALVGLRDLGRVRQGQRLLVNGASGGVGTFAVQLGRHLGAEVTAVCSARNAELVASLGADHVIDYARDDFTRDGGRHDVVLDLVGNHPLTALRRALRPGGTLLLSGGGVSTGGSVLGPMGLIVRAALAGPLVRRHRVLVLEARPGRENLAALRRLAESGALVPVVDRTYPLDRVPDAIRYVEDEHARAKVVIAV</sequence>
<evidence type="ECO:0000313" key="4">
    <source>
        <dbReference type="Proteomes" id="UP001225605"/>
    </source>
</evidence>
<dbReference type="InterPro" id="IPR020843">
    <property type="entry name" value="ER"/>
</dbReference>
<dbReference type="PANTHER" id="PTHR11695">
    <property type="entry name" value="ALCOHOL DEHYDROGENASE RELATED"/>
    <property type="match status" value="1"/>
</dbReference>
<dbReference type="InterPro" id="IPR011032">
    <property type="entry name" value="GroES-like_sf"/>
</dbReference>
<dbReference type="Gene3D" id="3.40.50.720">
    <property type="entry name" value="NAD(P)-binding Rossmann-like Domain"/>
    <property type="match status" value="1"/>
</dbReference>
<dbReference type="InterPro" id="IPR002364">
    <property type="entry name" value="Quin_OxRdtase/zeta-crystal_CS"/>
</dbReference>
<dbReference type="Pfam" id="PF08240">
    <property type="entry name" value="ADH_N"/>
    <property type="match status" value="1"/>
</dbReference>
<dbReference type="InterPro" id="IPR013154">
    <property type="entry name" value="ADH-like_N"/>
</dbReference>
<protein>
    <submittedName>
        <fullName evidence="3">NAD(P)-dependent alcohol dehydrogenase</fullName>
    </submittedName>
</protein>
<dbReference type="Gene3D" id="3.90.180.10">
    <property type="entry name" value="Medium-chain alcohol dehydrogenases, catalytic domain"/>
    <property type="match status" value="1"/>
</dbReference>
<dbReference type="InterPro" id="IPR036291">
    <property type="entry name" value="NAD(P)-bd_dom_sf"/>
</dbReference>
<keyword evidence="4" id="KW-1185">Reference proteome</keyword>
<dbReference type="InterPro" id="IPR050700">
    <property type="entry name" value="YIM1/Zinc_Alcohol_DH_Fams"/>
</dbReference>
<dbReference type="EMBL" id="NSDM01000021">
    <property type="protein sequence ID" value="MDQ2588749.1"/>
    <property type="molecule type" value="Genomic_DNA"/>
</dbReference>
<evidence type="ECO:0000259" key="2">
    <source>
        <dbReference type="SMART" id="SM00829"/>
    </source>
</evidence>
<accession>A0ABU0XBY2</accession>
<dbReference type="Proteomes" id="UP001225605">
    <property type="component" value="Unassembled WGS sequence"/>
</dbReference>
<name>A0ABU0XBY2_9PSEU</name>
<evidence type="ECO:0000313" key="3">
    <source>
        <dbReference type="EMBL" id="MDQ2588749.1"/>
    </source>
</evidence>
<dbReference type="PROSITE" id="PS01162">
    <property type="entry name" value="QOR_ZETA_CRYSTAL"/>
    <property type="match status" value="1"/>
</dbReference>
<organism evidence="3 4">
    <name type="scientific">Saccharothrix yanglingensis</name>
    <dbReference type="NCBI Taxonomy" id="659496"/>
    <lineage>
        <taxon>Bacteria</taxon>
        <taxon>Bacillati</taxon>
        <taxon>Actinomycetota</taxon>
        <taxon>Actinomycetes</taxon>
        <taxon>Pseudonocardiales</taxon>
        <taxon>Pseudonocardiaceae</taxon>
        <taxon>Saccharothrix</taxon>
    </lineage>
</organism>
<keyword evidence="1" id="KW-0560">Oxidoreductase</keyword>
<evidence type="ECO:0000256" key="1">
    <source>
        <dbReference type="ARBA" id="ARBA00023002"/>
    </source>
</evidence>
<comment type="caution">
    <text evidence="3">The sequence shown here is derived from an EMBL/GenBank/DDBJ whole genome shotgun (WGS) entry which is preliminary data.</text>
</comment>
<reference evidence="3 4" key="1">
    <citation type="submission" date="2017-06" db="EMBL/GenBank/DDBJ databases">
        <title>Cultured bacterium strain Saccharothrix yanglingensis Hhs.015.</title>
        <authorList>
            <person name="Xia Y."/>
        </authorList>
    </citation>
    <scope>NUCLEOTIDE SEQUENCE [LARGE SCALE GENOMIC DNA]</scope>
    <source>
        <strain evidence="3 4">Hhs.015</strain>
    </source>
</reference>
<proteinExistence type="predicted"/>
<dbReference type="PANTHER" id="PTHR11695:SF294">
    <property type="entry name" value="RETICULON-4-INTERACTING PROTEIN 1, MITOCHONDRIAL"/>
    <property type="match status" value="1"/>
</dbReference>
<dbReference type="SUPFAM" id="SSF50129">
    <property type="entry name" value="GroES-like"/>
    <property type="match status" value="1"/>
</dbReference>
<dbReference type="CDD" id="cd08267">
    <property type="entry name" value="MDR1"/>
    <property type="match status" value="1"/>
</dbReference>